<evidence type="ECO:0000259" key="6">
    <source>
        <dbReference type="PROSITE" id="PS50928"/>
    </source>
</evidence>
<dbReference type="PANTHER" id="PTHR43632">
    <property type="entry name" value="PERMEASE COMPONENT OF TUNGSTATE ABC TRANSPORTER"/>
    <property type="match status" value="1"/>
</dbReference>
<evidence type="ECO:0000256" key="3">
    <source>
        <dbReference type="ARBA" id="ARBA00022989"/>
    </source>
</evidence>
<dbReference type="SUPFAM" id="SSF161098">
    <property type="entry name" value="MetI-like"/>
    <property type="match status" value="1"/>
</dbReference>
<dbReference type="NCBIfam" id="NF038017">
    <property type="entry name" value="ABC_perm1"/>
    <property type="match status" value="1"/>
</dbReference>
<organism evidence="7">
    <name type="scientific">Candidatus Fermentithermobacillus carboniphilus</name>
    <dbReference type="NCBI Taxonomy" id="3085328"/>
    <lineage>
        <taxon>Bacteria</taxon>
        <taxon>Bacillati</taxon>
        <taxon>Bacillota</taxon>
        <taxon>Candidatus Fermentithermobacillia</taxon>
        <taxon>Candidatus Fermentithermobacillales</taxon>
        <taxon>Candidatus Fermentithermobacillaceae</taxon>
        <taxon>Candidatus Fermentithermobacillus</taxon>
    </lineage>
</organism>
<sequence length="232" mass="24929">MDLVYTGLIKAIRLIVARDPEILEITFLTLRVSGLATLISLAIGIPLGLYLAVAQFRFRKVVVGAVNTGMGLPPTVAGLWVSILLWRNGPLGSLGLMYTPTAMVIAQAVIASPIVTGFTMASVQQLNPKLRLQIMALGASPVQFWWLIIKECRFGLLAAVMAGLGSVISEVGASMAVGGNVRHYTRVLTTAIVMEISKGNFDVAIALSFILMALSYGITFILTVVQQSRRRL</sequence>
<accession>A0AAT9LE84</accession>
<dbReference type="PROSITE" id="PS50928">
    <property type="entry name" value="ABC_TM1"/>
    <property type="match status" value="1"/>
</dbReference>
<keyword evidence="2 5" id="KW-0812">Transmembrane</keyword>
<dbReference type="KEGG" id="fcz:IMF26_09290"/>
<feature type="transmembrane region" description="Helical" evidence="5">
    <location>
        <begin position="203"/>
        <end position="225"/>
    </location>
</feature>
<proteinExistence type="predicted"/>
<evidence type="ECO:0000256" key="1">
    <source>
        <dbReference type="ARBA" id="ARBA00004141"/>
    </source>
</evidence>
<dbReference type="InterPro" id="IPR000515">
    <property type="entry name" value="MetI-like"/>
</dbReference>
<evidence type="ECO:0000256" key="2">
    <source>
        <dbReference type="ARBA" id="ARBA00022692"/>
    </source>
</evidence>
<feature type="transmembrane region" description="Helical" evidence="5">
    <location>
        <begin position="32"/>
        <end position="53"/>
    </location>
</feature>
<dbReference type="AlphaFoldDB" id="A0AAT9LE84"/>
<feature type="transmembrane region" description="Helical" evidence="5">
    <location>
        <begin position="98"/>
        <end position="123"/>
    </location>
</feature>
<keyword evidence="4 5" id="KW-0472">Membrane</keyword>
<comment type="subcellular location">
    <subcellularLocation>
        <location evidence="1">Membrane</location>
        <topology evidence="1">Multi-pass membrane protein</topology>
    </subcellularLocation>
</comment>
<evidence type="ECO:0000313" key="7">
    <source>
        <dbReference type="EMBL" id="QUL99686.1"/>
    </source>
</evidence>
<dbReference type="Gene3D" id="1.10.3720.10">
    <property type="entry name" value="MetI-like"/>
    <property type="match status" value="1"/>
</dbReference>
<dbReference type="PANTHER" id="PTHR43632:SF1">
    <property type="entry name" value="PERMEASE COMPONENT OF TUNGSTATE ABC TRANSPORTER"/>
    <property type="match status" value="1"/>
</dbReference>
<protein>
    <submittedName>
        <fullName evidence="7">ABC transporter permease</fullName>
    </submittedName>
</protein>
<gene>
    <name evidence="7" type="ORF">IMF26_09290</name>
</gene>
<dbReference type="GO" id="GO:0055085">
    <property type="term" value="P:transmembrane transport"/>
    <property type="evidence" value="ECO:0007669"/>
    <property type="project" value="InterPro"/>
</dbReference>
<name>A0AAT9LE84_9FIRM</name>
<keyword evidence="3 5" id="KW-1133">Transmembrane helix</keyword>
<evidence type="ECO:0000256" key="5">
    <source>
        <dbReference type="SAM" id="Phobius"/>
    </source>
</evidence>
<reference evidence="7" key="1">
    <citation type="submission" date="2020-10" db="EMBL/GenBank/DDBJ databases">
        <authorList>
            <person name="Kadnikov V."/>
            <person name="Beletsky A.V."/>
            <person name="Mardanov A.V."/>
            <person name="Karnachuk O.V."/>
            <person name="Ravin N.V."/>
        </authorList>
    </citation>
    <scope>NUCLEOTIDE SEQUENCE</scope>
    <source>
        <strain evidence="7">Bu02</strain>
    </source>
</reference>
<feature type="transmembrane region" description="Helical" evidence="5">
    <location>
        <begin position="144"/>
        <end position="168"/>
    </location>
</feature>
<reference evidence="7" key="2">
    <citation type="journal article" date="2023" name="Biology">
        <title>Prokaryotic Life Associated with Coal-Fire Gas Vents Revealed by Metagenomics.</title>
        <authorList>
            <person name="Kadnikov V.V."/>
            <person name="Mardanov A.V."/>
            <person name="Beletsky A.V."/>
            <person name="Karnachuk O.V."/>
            <person name="Ravin N.V."/>
        </authorList>
    </citation>
    <scope>NUCLEOTIDE SEQUENCE</scope>
    <source>
        <strain evidence="7">Bu02</strain>
    </source>
</reference>
<dbReference type="InterPro" id="IPR049783">
    <property type="entry name" value="ABC_perm_TupB-like"/>
</dbReference>
<evidence type="ECO:0000256" key="4">
    <source>
        <dbReference type="ARBA" id="ARBA00023136"/>
    </source>
</evidence>
<dbReference type="InterPro" id="IPR035906">
    <property type="entry name" value="MetI-like_sf"/>
</dbReference>
<feature type="domain" description="ABC transmembrane type-1" evidence="6">
    <location>
        <begin position="26"/>
        <end position="222"/>
    </location>
</feature>
<dbReference type="EMBL" id="CP062796">
    <property type="protein sequence ID" value="QUL99686.1"/>
    <property type="molecule type" value="Genomic_DNA"/>
</dbReference>
<dbReference type="CDD" id="cd06261">
    <property type="entry name" value="TM_PBP2"/>
    <property type="match status" value="1"/>
</dbReference>
<dbReference type="GO" id="GO:0016020">
    <property type="term" value="C:membrane"/>
    <property type="evidence" value="ECO:0007669"/>
    <property type="project" value="UniProtKB-SubCell"/>
</dbReference>
<feature type="transmembrane region" description="Helical" evidence="5">
    <location>
        <begin position="65"/>
        <end position="86"/>
    </location>
</feature>